<evidence type="ECO:0000313" key="1">
    <source>
        <dbReference type="EMBL" id="KAJ8003079.1"/>
    </source>
</evidence>
<reference evidence="1" key="1">
    <citation type="submission" date="2021-05" db="EMBL/GenBank/DDBJ databases">
        <authorList>
            <person name="Pan Q."/>
            <person name="Jouanno E."/>
            <person name="Zahm M."/>
            <person name="Klopp C."/>
            <person name="Cabau C."/>
            <person name="Louis A."/>
            <person name="Berthelot C."/>
            <person name="Parey E."/>
            <person name="Roest Crollius H."/>
            <person name="Montfort J."/>
            <person name="Robinson-Rechavi M."/>
            <person name="Bouchez O."/>
            <person name="Lampietro C."/>
            <person name="Lopez Roques C."/>
            <person name="Donnadieu C."/>
            <person name="Postlethwait J."/>
            <person name="Bobe J."/>
            <person name="Dillon D."/>
            <person name="Chandos A."/>
            <person name="von Hippel F."/>
            <person name="Guiguen Y."/>
        </authorList>
    </citation>
    <scope>NUCLEOTIDE SEQUENCE</scope>
    <source>
        <strain evidence="1">YG-Jan2019</strain>
    </source>
</reference>
<dbReference type="EMBL" id="CM055740">
    <property type="protein sequence ID" value="KAJ8003079.1"/>
    <property type="molecule type" value="Genomic_DNA"/>
</dbReference>
<accession>A0ACC2GHC6</accession>
<sequence>MVGGRREDEADRTETAKERLNAVNGGPQPHRTFERQENAESLPGTCPRNGSLEPRHCQAVTLAMGGFASERHGKGTGPGGGSTGPISTRR</sequence>
<dbReference type="Proteomes" id="UP001157502">
    <property type="component" value="Chromosome 13"/>
</dbReference>
<comment type="caution">
    <text evidence="1">The sequence shown here is derived from an EMBL/GenBank/DDBJ whole genome shotgun (WGS) entry which is preliminary data.</text>
</comment>
<protein>
    <submittedName>
        <fullName evidence="1">Uncharacterized protein</fullName>
    </submittedName>
</protein>
<proteinExistence type="predicted"/>
<gene>
    <name evidence="1" type="ORF">DPEC_G00165650</name>
</gene>
<evidence type="ECO:0000313" key="2">
    <source>
        <dbReference type="Proteomes" id="UP001157502"/>
    </source>
</evidence>
<name>A0ACC2GHC6_DALPE</name>
<organism evidence="1 2">
    <name type="scientific">Dallia pectoralis</name>
    <name type="common">Alaska blackfish</name>
    <dbReference type="NCBI Taxonomy" id="75939"/>
    <lineage>
        <taxon>Eukaryota</taxon>
        <taxon>Metazoa</taxon>
        <taxon>Chordata</taxon>
        <taxon>Craniata</taxon>
        <taxon>Vertebrata</taxon>
        <taxon>Euteleostomi</taxon>
        <taxon>Actinopterygii</taxon>
        <taxon>Neopterygii</taxon>
        <taxon>Teleostei</taxon>
        <taxon>Protacanthopterygii</taxon>
        <taxon>Esociformes</taxon>
        <taxon>Umbridae</taxon>
        <taxon>Dallia</taxon>
    </lineage>
</organism>
<keyword evidence="2" id="KW-1185">Reference proteome</keyword>